<keyword evidence="1" id="KW-0472">Membrane</keyword>
<organism evidence="2">
    <name type="scientific">uncultured Caudovirales phage</name>
    <dbReference type="NCBI Taxonomy" id="2100421"/>
    <lineage>
        <taxon>Viruses</taxon>
        <taxon>Duplodnaviria</taxon>
        <taxon>Heunggongvirae</taxon>
        <taxon>Uroviricota</taxon>
        <taxon>Caudoviricetes</taxon>
        <taxon>Peduoviridae</taxon>
        <taxon>Maltschvirus</taxon>
        <taxon>Maltschvirus maltsch</taxon>
    </lineage>
</organism>
<keyword evidence="1" id="KW-1133">Transmembrane helix</keyword>
<dbReference type="EMBL" id="LR798284">
    <property type="protein sequence ID" value="CAB5220336.1"/>
    <property type="molecule type" value="Genomic_DNA"/>
</dbReference>
<name>A0A6J7WR03_9CAUD</name>
<gene>
    <name evidence="2" type="ORF">UFOVP236_31</name>
</gene>
<protein>
    <submittedName>
        <fullName evidence="2">Uncharacterized protein</fullName>
    </submittedName>
</protein>
<keyword evidence="1" id="KW-0812">Transmembrane</keyword>
<reference evidence="2" key="1">
    <citation type="submission" date="2020-05" db="EMBL/GenBank/DDBJ databases">
        <authorList>
            <person name="Chiriac C."/>
            <person name="Salcher M."/>
            <person name="Ghai R."/>
            <person name="Kavagutti S V."/>
        </authorList>
    </citation>
    <scope>NUCLEOTIDE SEQUENCE</scope>
</reference>
<evidence type="ECO:0000313" key="2">
    <source>
        <dbReference type="EMBL" id="CAB5220336.1"/>
    </source>
</evidence>
<proteinExistence type="predicted"/>
<feature type="transmembrane region" description="Helical" evidence="1">
    <location>
        <begin position="132"/>
        <end position="150"/>
    </location>
</feature>
<sequence>MIDPVTALAGIQSAISMVKKASKVANDLGSLAPMIGKMFDAKSVATKAMLEAKRSKKGSNMGTALQIEMALEQARAFEEELKMLFMQTGKIDVWNKIKARQAEMDLADAKEMSALKAEEKKAKEKEKEMNELAMVIAGCAFVLFIAFVGVNELMDFCQTTHRCGGYRR</sequence>
<accession>A0A6J7WR03</accession>
<evidence type="ECO:0000256" key="1">
    <source>
        <dbReference type="SAM" id="Phobius"/>
    </source>
</evidence>